<keyword evidence="4" id="KW-1185">Reference proteome</keyword>
<dbReference type="EMBL" id="JBGUBD010000010">
    <property type="protein sequence ID" value="MFA9479632.1"/>
    <property type="molecule type" value="Genomic_DNA"/>
</dbReference>
<feature type="domain" description="Fumarylacetoacetase-like C-terminal" evidence="2">
    <location>
        <begin position="57"/>
        <end position="266"/>
    </location>
</feature>
<dbReference type="PANTHER" id="PTHR11820:SF7">
    <property type="entry name" value="ACYLPYRUVASE FAHD1, MITOCHONDRIAL"/>
    <property type="match status" value="1"/>
</dbReference>
<dbReference type="PANTHER" id="PTHR11820">
    <property type="entry name" value="ACYLPYRUVASE"/>
    <property type="match status" value="1"/>
</dbReference>
<name>A0ABV4U8M1_9BACT</name>
<evidence type="ECO:0000256" key="1">
    <source>
        <dbReference type="ARBA" id="ARBA00022723"/>
    </source>
</evidence>
<dbReference type="RefSeq" id="WP_425346557.1">
    <property type="nucleotide sequence ID" value="NZ_JBGUBD010000010.1"/>
</dbReference>
<protein>
    <submittedName>
        <fullName evidence="3">Fumarylacetoacetate hydrolase family protein</fullName>
    </submittedName>
</protein>
<sequence>MRVMRYEDDGGVVRYGEDIGDGRARRLGGSPLAGAIEVEGTEDRVKRVLMPIQPSNIFCIGLNYREHAAETGAELPEHPVVFMKPTSAATDPGVAIRLPASQMRGPEVDYECELAVVIGKAGRDIPEARALEHVLGYTCANDVSARRWQKQGGGGQWIRGKSFDTFCPLGPVLVTADEIADPQALNISTTLNGKVMQQHTTGDMIFSVATLIAFLSRDTTLLPGTVILTGTPQGVGMARKPPVFLADGDEVVVEIERIGKLVNPVVNA</sequence>
<dbReference type="Gene3D" id="3.90.850.10">
    <property type="entry name" value="Fumarylacetoacetase-like, C-terminal domain"/>
    <property type="match status" value="1"/>
</dbReference>
<dbReference type="Pfam" id="PF01557">
    <property type="entry name" value="FAA_hydrolase"/>
    <property type="match status" value="1"/>
</dbReference>
<evidence type="ECO:0000259" key="2">
    <source>
        <dbReference type="Pfam" id="PF01557"/>
    </source>
</evidence>
<dbReference type="InterPro" id="IPR011234">
    <property type="entry name" value="Fumarylacetoacetase-like_C"/>
</dbReference>
<proteinExistence type="predicted"/>
<gene>
    <name evidence="3" type="ORF">ACERK3_15190</name>
</gene>
<keyword evidence="3" id="KW-0378">Hydrolase</keyword>
<keyword evidence="1" id="KW-0479">Metal-binding</keyword>
<dbReference type="SUPFAM" id="SSF56529">
    <property type="entry name" value="FAH"/>
    <property type="match status" value="1"/>
</dbReference>
<organism evidence="3 4">
    <name type="scientific">Natronomicrosphaera hydrolytica</name>
    <dbReference type="NCBI Taxonomy" id="3242702"/>
    <lineage>
        <taxon>Bacteria</taxon>
        <taxon>Pseudomonadati</taxon>
        <taxon>Planctomycetota</taxon>
        <taxon>Phycisphaerae</taxon>
        <taxon>Phycisphaerales</taxon>
        <taxon>Phycisphaeraceae</taxon>
        <taxon>Natronomicrosphaera</taxon>
    </lineage>
</organism>
<comment type="caution">
    <text evidence="3">The sequence shown here is derived from an EMBL/GenBank/DDBJ whole genome shotgun (WGS) entry which is preliminary data.</text>
</comment>
<dbReference type="GO" id="GO:0016787">
    <property type="term" value="F:hydrolase activity"/>
    <property type="evidence" value="ECO:0007669"/>
    <property type="project" value="UniProtKB-KW"/>
</dbReference>
<evidence type="ECO:0000313" key="4">
    <source>
        <dbReference type="Proteomes" id="UP001575105"/>
    </source>
</evidence>
<dbReference type="Proteomes" id="UP001575105">
    <property type="component" value="Unassembled WGS sequence"/>
</dbReference>
<dbReference type="InterPro" id="IPR036663">
    <property type="entry name" value="Fumarylacetoacetase_C_sf"/>
</dbReference>
<accession>A0ABV4U8M1</accession>
<reference evidence="3 4" key="1">
    <citation type="submission" date="2024-08" db="EMBL/GenBank/DDBJ databases">
        <title>Whole-genome sequencing of halo(alkali)philic microorganisms from hypersaline lakes.</title>
        <authorList>
            <person name="Sorokin D.Y."/>
            <person name="Merkel A.Y."/>
            <person name="Messina E."/>
            <person name="Yakimov M."/>
        </authorList>
    </citation>
    <scope>NUCLEOTIDE SEQUENCE [LARGE SCALE GENOMIC DNA]</scope>
    <source>
        <strain evidence="3 4">AB-hyl4</strain>
    </source>
</reference>
<evidence type="ECO:0000313" key="3">
    <source>
        <dbReference type="EMBL" id="MFA9479632.1"/>
    </source>
</evidence>